<dbReference type="InterPro" id="IPR002347">
    <property type="entry name" value="SDR_fam"/>
</dbReference>
<comment type="catalytic activity">
    <reaction evidence="16">
        <text>(2E)-tetradecenoyl-CoA + NADPH + H(+) = tetradecanoyl-CoA + NADP(+)</text>
        <dbReference type="Rhea" id="RHEA:44968"/>
        <dbReference type="ChEBI" id="CHEBI:15378"/>
        <dbReference type="ChEBI" id="CHEBI:57385"/>
        <dbReference type="ChEBI" id="CHEBI:57783"/>
        <dbReference type="ChEBI" id="CHEBI:58349"/>
        <dbReference type="ChEBI" id="CHEBI:61405"/>
    </reaction>
    <physiologicalReaction direction="left-to-right" evidence="16">
        <dbReference type="Rhea" id="RHEA:44969"/>
    </physiologicalReaction>
</comment>
<evidence type="ECO:0000256" key="16">
    <source>
        <dbReference type="ARBA" id="ARBA00048686"/>
    </source>
</evidence>
<evidence type="ECO:0000256" key="1">
    <source>
        <dbReference type="ARBA" id="ARBA00004275"/>
    </source>
</evidence>
<gene>
    <name evidence="21" type="ORF">MNBD_CHLOROFLEXI01-3411</name>
</gene>
<evidence type="ECO:0000256" key="14">
    <source>
        <dbReference type="ARBA" id="ARBA00041063"/>
    </source>
</evidence>
<dbReference type="InterPro" id="IPR052388">
    <property type="entry name" value="Peroxisomal_t2-enoyl-CoA_red"/>
</dbReference>
<evidence type="ECO:0000256" key="18">
    <source>
        <dbReference type="ARBA" id="ARBA00049251"/>
    </source>
</evidence>
<protein>
    <recommendedName>
        <fullName evidence="14">Peroxisomal trans-2-enoyl-CoA reductase</fullName>
        <ecNumber evidence="13">1.3.1.38</ecNumber>
    </recommendedName>
</protein>
<dbReference type="Pfam" id="PF13561">
    <property type="entry name" value="adh_short_C2"/>
    <property type="match status" value="1"/>
</dbReference>
<evidence type="ECO:0000256" key="15">
    <source>
        <dbReference type="ARBA" id="ARBA00047570"/>
    </source>
</evidence>
<dbReference type="AlphaFoldDB" id="A0A3B0VKR4"/>
<comment type="catalytic activity">
    <reaction evidence="20">
        <text>(2E)-octenoyl-CoA + NADPH + H(+) = octanoyl-CoA + NADP(+)</text>
        <dbReference type="Rhea" id="RHEA:44952"/>
        <dbReference type="ChEBI" id="CHEBI:15378"/>
        <dbReference type="ChEBI" id="CHEBI:57386"/>
        <dbReference type="ChEBI" id="CHEBI:57783"/>
        <dbReference type="ChEBI" id="CHEBI:58349"/>
        <dbReference type="ChEBI" id="CHEBI:62242"/>
    </reaction>
    <physiologicalReaction direction="left-to-right" evidence="20">
        <dbReference type="Rhea" id="RHEA:44953"/>
    </physiologicalReaction>
</comment>
<evidence type="ECO:0000256" key="2">
    <source>
        <dbReference type="ARBA" id="ARBA00005189"/>
    </source>
</evidence>
<keyword evidence="9" id="KW-0576">Peroxisome</keyword>
<comment type="pathway">
    <text evidence="2">Lipid metabolism.</text>
</comment>
<evidence type="ECO:0000256" key="17">
    <source>
        <dbReference type="ARBA" id="ARBA00049108"/>
    </source>
</evidence>
<evidence type="ECO:0000256" key="13">
    <source>
        <dbReference type="ARBA" id="ARBA00038849"/>
    </source>
</evidence>
<dbReference type="InterPro" id="IPR036291">
    <property type="entry name" value="NAD(P)-bd_dom_sf"/>
</dbReference>
<dbReference type="GO" id="GO:0019166">
    <property type="term" value="F:trans-2-enoyl-CoA reductase (NADPH) activity"/>
    <property type="evidence" value="ECO:0007669"/>
    <property type="project" value="UniProtKB-EC"/>
</dbReference>
<dbReference type="EC" id="1.3.1.38" evidence="13"/>
<comment type="subcellular location">
    <subcellularLocation>
        <location evidence="1">Peroxisome</location>
    </subcellularLocation>
</comment>
<dbReference type="SUPFAM" id="SSF51735">
    <property type="entry name" value="NAD(P)-binding Rossmann-fold domains"/>
    <property type="match status" value="1"/>
</dbReference>
<proteinExistence type="predicted"/>
<keyword evidence="5" id="KW-0276">Fatty acid metabolism</keyword>
<evidence type="ECO:0000256" key="7">
    <source>
        <dbReference type="ARBA" id="ARBA00023002"/>
    </source>
</evidence>
<evidence type="ECO:0000313" key="21">
    <source>
        <dbReference type="EMBL" id="VAW41130.1"/>
    </source>
</evidence>
<evidence type="ECO:0000256" key="20">
    <source>
        <dbReference type="ARBA" id="ARBA00049559"/>
    </source>
</evidence>
<dbReference type="EMBL" id="UOEU01000825">
    <property type="protein sequence ID" value="VAW41130.1"/>
    <property type="molecule type" value="Genomic_DNA"/>
</dbReference>
<dbReference type="PANTHER" id="PTHR24317">
    <property type="entry name" value="PEROXISOMAL TRANS-2-ENOYL-COA REDUCTASE"/>
    <property type="match status" value="1"/>
</dbReference>
<evidence type="ECO:0000256" key="12">
    <source>
        <dbReference type="ARBA" id="ARBA00038622"/>
    </source>
</evidence>
<evidence type="ECO:0000256" key="8">
    <source>
        <dbReference type="ARBA" id="ARBA00023098"/>
    </source>
</evidence>
<keyword evidence="8" id="KW-0443">Lipid metabolism</keyword>
<comment type="subunit">
    <text evidence="12">Interacts with PEX5, probably required to target it into peroxisomes.</text>
</comment>
<evidence type="ECO:0000256" key="3">
    <source>
        <dbReference type="ARBA" id="ARBA00022516"/>
    </source>
</evidence>
<comment type="catalytic activity">
    <reaction evidence="17">
        <text>(2E)-hexenoyl-CoA + NADPH + H(+) = hexanoyl-CoA + NADP(+)</text>
        <dbReference type="Rhea" id="RHEA:44956"/>
        <dbReference type="ChEBI" id="CHEBI:15378"/>
        <dbReference type="ChEBI" id="CHEBI:57783"/>
        <dbReference type="ChEBI" id="CHEBI:58349"/>
        <dbReference type="ChEBI" id="CHEBI:62077"/>
        <dbReference type="ChEBI" id="CHEBI:62620"/>
    </reaction>
    <physiologicalReaction direction="left-to-right" evidence="17">
        <dbReference type="Rhea" id="RHEA:44957"/>
    </physiologicalReaction>
</comment>
<evidence type="ECO:0000256" key="6">
    <source>
        <dbReference type="ARBA" id="ARBA00022857"/>
    </source>
</evidence>
<evidence type="ECO:0000256" key="9">
    <source>
        <dbReference type="ARBA" id="ARBA00023140"/>
    </source>
</evidence>
<keyword evidence="6" id="KW-0521">NADP</keyword>
<comment type="catalytic activity">
    <reaction evidence="18">
        <text>a (2E)-enoyl-CoA + NADPH + H(+) = a 2,3-saturated acyl-CoA + NADP(+)</text>
        <dbReference type="Rhea" id="RHEA:33763"/>
        <dbReference type="ChEBI" id="CHEBI:15378"/>
        <dbReference type="ChEBI" id="CHEBI:57783"/>
        <dbReference type="ChEBI" id="CHEBI:58349"/>
        <dbReference type="ChEBI" id="CHEBI:58856"/>
        <dbReference type="ChEBI" id="CHEBI:65111"/>
        <dbReference type="EC" id="1.3.1.38"/>
    </reaction>
    <physiologicalReaction direction="left-to-right" evidence="18">
        <dbReference type="Rhea" id="RHEA:33764"/>
    </physiologicalReaction>
</comment>
<dbReference type="Gene3D" id="3.40.50.720">
    <property type="entry name" value="NAD(P)-binding Rossmann-like Domain"/>
    <property type="match status" value="1"/>
</dbReference>
<evidence type="ECO:0000256" key="19">
    <source>
        <dbReference type="ARBA" id="ARBA00049386"/>
    </source>
</evidence>
<dbReference type="FunFam" id="3.40.50.720:FF:000084">
    <property type="entry name" value="Short-chain dehydrogenase reductase"/>
    <property type="match status" value="1"/>
</dbReference>
<evidence type="ECO:0000256" key="4">
    <source>
        <dbReference type="ARBA" id="ARBA00022553"/>
    </source>
</evidence>
<keyword evidence="7" id="KW-0560">Oxidoreductase</keyword>
<dbReference type="PRINTS" id="PR00081">
    <property type="entry name" value="GDHRDH"/>
</dbReference>
<comment type="catalytic activity">
    <reaction evidence="15">
        <text>(2E)-dodecenoyl-CoA + NADPH + H(+) = dodecanoyl-CoA + NADP(+)</text>
        <dbReference type="Rhea" id="RHEA:44964"/>
        <dbReference type="ChEBI" id="CHEBI:15378"/>
        <dbReference type="ChEBI" id="CHEBI:57330"/>
        <dbReference type="ChEBI" id="CHEBI:57375"/>
        <dbReference type="ChEBI" id="CHEBI:57783"/>
        <dbReference type="ChEBI" id="CHEBI:58349"/>
    </reaction>
    <physiologicalReaction direction="left-to-right" evidence="15">
        <dbReference type="Rhea" id="RHEA:44965"/>
    </physiologicalReaction>
</comment>
<dbReference type="GO" id="GO:0005777">
    <property type="term" value="C:peroxisome"/>
    <property type="evidence" value="ECO:0007669"/>
    <property type="project" value="UniProtKB-SubCell"/>
</dbReference>
<evidence type="ECO:0000256" key="10">
    <source>
        <dbReference type="ARBA" id="ARBA00023160"/>
    </source>
</evidence>
<keyword evidence="3" id="KW-0444">Lipid biosynthesis</keyword>
<comment type="catalytic activity">
    <reaction evidence="19">
        <text>(2E)-decenoyl-CoA + NADPH + H(+) = decanoyl-CoA + NADP(+)</text>
        <dbReference type="Rhea" id="RHEA:44960"/>
        <dbReference type="ChEBI" id="CHEBI:15378"/>
        <dbReference type="ChEBI" id="CHEBI:57783"/>
        <dbReference type="ChEBI" id="CHEBI:58349"/>
        <dbReference type="ChEBI" id="CHEBI:61406"/>
        <dbReference type="ChEBI" id="CHEBI:61430"/>
    </reaction>
    <physiologicalReaction direction="left-to-right" evidence="19">
        <dbReference type="Rhea" id="RHEA:44961"/>
    </physiologicalReaction>
</comment>
<comment type="function">
    <text evidence="11">Participates in chain elongation of fatty acids. Catalyzes the reduction of trans-2-enoyl-CoAs of varying chain lengths from 6:1 to 16:1, having maximum activity with 10:1 CoA. Has no 2,4-dienoyl-CoA reductase activity.</text>
</comment>
<reference evidence="21" key="1">
    <citation type="submission" date="2018-06" db="EMBL/GenBank/DDBJ databases">
        <authorList>
            <person name="Zhirakovskaya E."/>
        </authorList>
    </citation>
    <scope>NUCLEOTIDE SEQUENCE</scope>
</reference>
<dbReference type="GO" id="GO:0006633">
    <property type="term" value="P:fatty acid biosynthetic process"/>
    <property type="evidence" value="ECO:0007669"/>
    <property type="project" value="UniProtKB-KW"/>
</dbReference>
<dbReference type="PANTHER" id="PTHR24317:SF7">
    <property type="entry name" value="PEROXISOMAL TRANS-2-ENOYL-COA REDUCTASE"/>
    <property type="match status" value="1"/>
</dbReference>
<accession>A0A3B0VKR4</accession>
<keyword evidence="4" id="KW-0597">Phosphoprotein</keyword>
<evidence type="ECO:0000256" key="11">
    <source>
        <dbReference type="ARBA" id="ARBA00037124"/>
    </source>
</evidence>
<organism evidence="21">
    <name type="scientific">hydrothermal vent metagenome</name>
    <dbReference type="NCBI Taxonomy" id="652676"/>
    <lineage>
        <taxon>unclassified sequences</taxon>
        <taxon>metagenomes</taxon>
        <taxon>ecological metagenomes</taxon>
    </lineage>
</organism>
<sequence>MYHSIFRPDLFVGQTIIVTGGGSGIGRATAVELASLGAHVVLVGRTLEKLEVVQQEIVGMGGEASTFTCNIRDEEQVTALFADVLAARGGFDGLVNNEGGQFLSPAEFISKKGFHAVVETNLTGTFLMCREAYKQQMGENGGVIINMLMENWRGFPGMAHSAAARAGVENLTKTLAVEWARSGVRVNAVAPGLIKSSGLDNYPEVAQRFIENVVKDIPMKRMGTESETAASIVFLLSPAASYISGESIRIDGASSLWRKTWDIEDHNHAPVPYDGFVKDSGV</sequence>
<evidence type="ECO:0000256" key="5">
    <source>
        <dbReference type="ARBA" id="ARBA00022832"/>
    </source>
</evidence>
<keyword evidence="10" id="KW-0275">Fatty acid biosynthesis</keyword>
<name>A0A3B0VKR4_9ZZZZ</name>